<name>M1VGM4_CYAM1</name>
<dbReference type="AlphaFoldDB" id="M1VGM4"/>
<dbReference type="OrthoDB" id="10553641at2759"/>
<keyword evidence="1" id="KW-0175">Coiled coil</keyword>
<organism evidence="3 4">
    <name type="scientific">Cyanidioschyzon merolae (strain NIES-3377 / 10D)</name>
    <name type="common">Unicellular red alga</name>
    <dbReference type="NCBI Taxonomy" id="280699"/>
    <lineage>
        <taxon>Eukaryota</taxon>
        <taxon>Rhodophyta</taxon>
        <taxon>Bangiophyceae</taxon>
        <taxon>Cyanidiales</taxon>
        <taxon>Cyanidiaceae</taxon>
        <taxon>Cyanidioschyzon</taxon>
    </lineage>
</organism>
<evidence type="ECO:0000256" key="1">
    <source>
        <dbReference type="SAM" id="Coils"/>
    </source>
</evidence>
<proteinExistence type="predicted"/>
<feature type="region of interest" description="Disordered" evidence="2">
    <location>
        <begin position="371"/>
        <end position="394"/>
    </location>
</feature>
<dbReference type="HOGENOM" id="CLU_594991_0_0_1"/>
<sequence>MSEHERISSLDDDARKLLVDRHAELVKELNEVLQTKQRIRAACEARAWPRARPSRVNELRAQLAQLETRSEELTALIHHLSELMAGHDLDLLGTGTPLQDHRRNSPKLTTAEPLRSGDMSADADPIEATLAGLSLAELRELSVEQSEQLNEVERQIRLWHEHSHRSQNDGHTGESLARLRMLETRREKLNKCLDDIADAMLQVEEEDLWQATAEPNAISFQTRQHFKHDAAVSAGQTEPLRLHSEDTGRRDATAPAHIHADEVPTESWTAEFEREDNPAYTTHTSSQTMPRPQTAADDVVDPSSAQEYRSASFDDAIEQSAYRKRTHSVSPVRHWEWADAADTASAAATGYTSRYANERAQLIDAGSVLPTPEHERQRQQQQQQQHPAATSRMAPRYSAALVQQRVERARERLAQRGEALRNLHISSAGLQNDASAFENLSERLARKNRLFGGRFWESFL</sequence>
<evidence type="ECO:0000313" key="4">
    <source>
        <dbReference type="Proteomes" id="UP000007014"/>
    </source>
</evidence>
<keyword evidence="4" id="KW-1185">Reference proteome</keyword>
<feature type="coiled-coil region" evidence="1">
    <location>
        <begin position="56"/>
        <end position="83"/>
    </location>
</feature>
<evidence type="ECO:0000256" key="2">
    <source>
        <dbReference type="SAM" id="MobiDB-lite"/>
    </source>
</evidence>
<feature type="region of interest" description="Disordered" evidence="2">
    <location>
        <begin position="280"/>
        <end position="312"/>
    </location>
</feature>
<reference evidence="3 4" key="2">
    <citation type="journal article" date="2007" name="BMC Biol.">
        <title>A 100%-complete sequence reveals unusually simple genomic features in the hot-spring red alga Cyanidioschyzon merolae.</title>
        <authorList>
            <person name="Nozaki H."/>
            <person name="Takano H."/>
            <person name="Misumi O."/>
            <person name="Terasawa K."/>
            <person name="Matsuzaki M."/>
            <person name="Maruyama S."/>
            <person name="Nishida K."/>
            <person name="Yagisawa F."/>
            <person name="Yoshida Y."/>
            <person name="Fujiwara T."/>
            <person name="Takio S."/>
            <person name="Tamura K."/>
            <person name="Chung S.J."/>
            <person name="Nakamura S."/>
            <person name="Kuroiwa H."/>
            <person name="Tanaka K."/>
            <person name="Sato N."/>
            <person name="Kuroiwa T."/>
        </authorList>
    </citation>
    <scope>NUCLEOTIDE SEQUENCE [LARGE SCALE GENOMIC DNA]</scope>
    <source>
        <strain evidence="3 4">10D</strain>
    </source>
</reference>
<reference evidence="3 4" key="1">
    <citation type="journal article" date="2004" name="Nature">
        <title>Genome sequence of the ultrasmall unicellular red alga Cyanidioschyzon merolae 10D.</title>
        <authorList>
            <person name="Matsuzaki M."/>
            <person name="Misumi O."/>
            <person name="Shin-i T."/>
            <person name="Maruyama S."/>
            <person name="Takahara M."/>
            <person name="Miyagishima S."/>
            <person name="Mori T."/>
            <person name="Nishida K."/>
            <person name="Yagisawa F."/>
            <person name="Nishida K."/>
            <person name="Yoshida Y."/>
            <person name="Nishimura Y."/>
            <person name="Nakao S."/>
            <person name="Kobayashi T."/>
            <person name="Momoyama Y."/>
            <person name="Higashiyama T."/>
            <person name="Minoda A."/>
            <person name="Sano M."/>
            <person name="Nomoto H."/>
            <person name="Oishi K."/>
            <person name="Hayashi H."/>
            <person name="Ohta F."/>
            <person name="Nishizaka S."/>
            <person name="Haga S."/>
            <person name="Miura S."/>
            <person name="Morishita T."/>
            <person name="Kabeya Y."/>
            <person name="Terasawa K."/>
            <person name="Suzuki Y."/>
            <person name="Ishii Y."/>
            <person name="Asakawa S."/>
            <person name="Takano H."/>
            <person name="Ohta N."/>
            <person name="Kuroiwa H."/>
            <person name="Tanaka K."/>
            <person name="Shimizu N."/>
            <person name="Sugano S."/>
            <person name="Sato N."/>
            <person name="Nozaki H."/>
            <person name="Ogasawara N."/>
            <person name="Kohara Y."/>
            <person name="Kuroiwa T."/>
        </authorList>
    </citation>
    <scope>NUCLEOTIDE SEQUENCE [LARGE SCALE GENOMIC DNA]</scope>
    <source>
        <strain evidence="3 4">10D</strain>
    </source>
</reference>
<protein>
    <submittedName>
        <fullName evidence="3">Uncharacterized protein</fullName>
    </submittedName>
</protein>
<feature type="region of interest" description="Disordered" evidence="2">
    <location>
        <begin position="95"/>
        <end position="121"/>
    </location>
</feature>
<dbReference type="Gramene" id="CMR033CT">
    <property type="protein sequence ID" value="CMR033CT"/>
    <property type="gene ID" value="CMR033C"/>
</dbReference>
<dbReference type="Gene3D" id="1.20.5.110">
    <property type="match status" value="1"/>
</dbReference>
<dbReference type="GeneID" id="16996997"/>
<gene>
    <name evidence="3" type="ORF">CYME_CMR033C</name>
</gene>
<evidence type="ECO:0000313" key="3">
    <source>
        <dbReference type="EMBL" id="BAM82317.1"/>
    </source>
</evidence>
<dbReference type="RefSeq" id="XP_005538353.1">
    <property type="nucleotide sequence ID" value="XM_005538296.1"/>
</dbReference>
<dbReference type="Proteomes" id="UP000007014">
    <property type="component" value="Chromosome 18"/>
</dbReference>
<dbReference type="KEGG" id="cme:CYME_CMR033C"/>
<accession>M1VGM4</accession>
<dbReference type="EMBL" id="AP006500">
    <property type="protein sequence ID" value="BAM82317.1"/>
    <property type="molecule type" value="Genomic_DNA"/>
</dbReference>
<feature type="compositionally biased region" description="Polar residues" evidence="2">
    <location>
        <begin position="280"/>
        <end position="291"/>
    </location>
</feature>